<reference evidence="7" key="2">
    <citation type="journal article" date="2023" name="Plants (Basel)">
        <title>Annotation of the Turnera subulata (Passifloraceae) Draft Genome Reveals the S-Locus Evolved after the Divergence of Turneroideae from Passifloroideae in a Stepwise Manner.</title>
        <authorList>
            <person name="Henning P.M."/>
            <person name="Roalson E.H."/>
            <person name="Mir W."/>
            <person name="McCubbin A.G."/>
            <person name="Shore J.S."/>
        </authorList>
    </citation>
    <scope>NUCLEOTIDE SEQUENCE</scope>
    <source>
        <strain evidence="7">F60SS</strain>
    </source>
</reference>
<feature type="domain" description="MADS-box" evidence="6">
    <location>
        <begin position="12"/>
        <end position="72"/>
    </location>
</feature>
<dbReference type="OrthoDB" id="1896642at2759"/>
<dbReference type="InterPro" id="IPR036879">
    <property type="entry name" value="TF_MADSbox_sf"/>
</dbReference>
<evidence type="ECO:0000313" key="8">
    <source>
        <dbReference type="Proteomes" id="UP001141552"/>
    </source>
</evidence>
<protein>
    <recommendedName>
        <fullName evidence="6">MADS-box domain-containing protein</fullName>
    </recommendedName>
</protein>
<dbReference type="InterPro" id="IPR002100">
    <property type="entry name" value="TF_MADSbox"/>
</dbReference>
<dbReference type="Proteomes" id="UP001141552">
    <property type="component" value="Unassembled WGS sequence"/>
</dbReference>
<dbReference type="PANTHER" id="PTHR11945:SF805">
    <property type="entry name" value="BOX PROTEIN, PUTATIVE-RELATED"/>
    <property type="match status" value="1"/>
</dbReference>
<dbReference type="GO" id="GO:0046983">
    <property type="term" value="F:protein dimerization activity"/>
    <property type="evidence" value="ECO:0007669"/>
    <property type="project" value="InterPro"/>
</dbReference>
<accession>A0A9Q0G4F4</accession>
<dbReference type="GO" id="GO:0000981">
    <property type="term" value="F:DNA-binding transcription factor activity, RNA polymerase II-specific"/>
    <property type="evidence" value="ECO:0007669"/>
    <property type="project" value="TreeGrafter"/>
</dbReference>
<dbReference type="SMART" id="SM00432">
    <property type="entry name" value="MADS"/>
    <property type="match status" value="1"/>
</dbReference>
<name>A0A9Q0G4F4_9ROSI</name>
<dbReference type="Gene3D" id="3.40.1810.10">
    <property type="entry name" value="Transcription factor, MADS-box"/>
    <property type="match status" value="1"/>
</dbReference>
<gene>
    <name evidence="7" type="ORF">Tsubulata_008744</name>
</gene>
<evidence type="ECO:0000256" key="1">
    <source>
        <dbReference type="ARBA" id="ARBA00004123"/>
    </source>
</evidence>
<dbReference type="GO" id="GO:0000978">
    <property type="term" value="F:RNA polymerase II cis-regulatory region sequence-specific DNA binding"/>
    <property type="evidence" value="ECO:0007669"/>
    <property type="project" value="TreeGrafter"/>
</dbReference>
<keyword evidence="2" id="KW-0805">Transcription regulation</keyword>
<evidence type="ECO:0000313" key="7">
    <source>
        <dbReference type="EMBL" id="KAJ4843235.1"/>
    </source>
</evidence>
<keyword evidence="3" id="KW-0238">DNA-binding</keyword>
<keyword evidence="8" id="KW-1185">Reference proteome</keyword>
<evidence type="ECO:0000256" key="5">
    <source>
        <dbReference type="ARBA" id="ARBA00023242"/>
    </source>
</evidence>
<dbReference type="FunFam" id="3.40.1810.10:FF:000006">
    <property type="entry name" value="Agamous-like MADS-box protein AGL62"/>
    <property type="match status" value="1"/>
</dbReference>
<dbReference type="SUPFAM" id="SSF55455">
    <property type="entry name" value="SRF-like"/>
    <property type="match status" value="1"/>
</dbReference>
<keyword evidence="5" id="KW-0539">Nucleus</keyword>
<reference evidence="7" key="1">
    <citation type="submission" date="2022-02" db="EMBL/GenBank/DDBJ databases">
        <authorList>
            <person name="Henning P.M."/>
            <person name="McCubbin A.G."/>
            <person name="Shore J.S."/>
        </authorList>
    </citation>
    <scope>NUCLEOTIDE SEQUENCE</scope>
    <source>
        <strain evidence="7">F60SS</strain>
        <tissue evidence="7">Leaves</tissue>
    </source>
</reference>
<comment type="caution">
    <text evidence="7">The sequence shown here is derived from an EMBL/GenBank/DDBJ whole genome shotgun (WGS) entry which is preliminary data.</text>
</comment>
<dbReference type="EMBL" id="JAKUCV010002291">
    <property type="protein sequence ID" value="KAJ4843235.1"/>
    <property type="molecule type" value="Genomic_DNA"/>
</dbReference>
<evidence type="ECO:0000256" key="3">
    <source>
        <dbReference type="ARBA" id="ARBA00023125"/>
    </source>
</evidence>
<evidence type="ECO:0000259" key="6">
    <source>
        <dbReference type="PROSITE" id="PS50066"/>
    </source>
</evidence>
<comment type="subcellular location">
    <subcellularLocation>
        <location evidence="1">Nucleus</location>
    </subcellularLocation>
</comment>
<dbReference type="Pfam" id="PF00319">
    <property type="entry name" value="SRF-TF"/>
    <property type="match status" value="1"/>
</dbReference>
<dbReference type="AlphaFoldDB" id="A0A9Q0G4F4"/>
<dbReference type="CDD" id="cd00265">
    <property type="entry name" value="MADS_MEF2_like"/>
    <property type="match status" value="1"/>
</dbReference>
<evidence type="ECO:0000256" key="4">
    <source>
        <dbReference type="ARBA" id="ARBA00023163"/>
    </source>
</evidence>
<evidence type="ECO:0000256" key="2">
    <source>
        <dbReference type="ARBA" id="ARBA00023015"/>
    </source>
</evidence>
<proteinExistence type="predicted"/>
<dbReference type="PANTHER" id="PTHR11945">
    <property type="entry name" value="MADS BOX PROTEIN"/>
    <property type="match status" value="1"/>
</dbReference>
<dbReference type="GO" id="GO:0045944">
    <property type="term" value="P:positive regulation of transcription by RNA polymerase II"/>
    <property type="evidence" value="ECO:0007669"/>
    <property type="project" value="InterPro"/>
</dbReference>
<organism evidence="7 8">
    <name type="scientific">Turnera subulata</name>
    <dbReference type="NCBI Taxonomy" id="218843"/>
    <lineage>
        <taxon>Eukaryota</taxon>
        <taxon>Viridiplantae</taxon>
        <taxon>Streptophyta</taxon>
        <taxon>Embryophyta</taxon>
        <taxon>Tracheophyta</taxon>
        <taxon>Spermatophyta</taxon>
        <taxon>Magnoliopsida</taxon>
        <taxon>eudicotyledons</taxon>
        <taxon>Gunneridae</taxon>
        <taxon>Pentapetalae</taxon>
        <taxon>rosids</taxon>
        <taxon>fabids</taxon>
        <taxon>Malpighiales</taxon>
        <taxon>Passifloraceae</taxon>
        <taxon>Turnera</taxon>
    </lineage>
</organism>
<dbReference type="PROSITE" id="PS50066">
    <property type="entry name" value="MADS_BOX_2"/>
    <property type="match status" value="1"/>
</dbReference>
<sequence length="205" mass="22953">MVTLKKQQKQTKGRQKIEIKPIQEKSHLQVTFSKRRTGLVKKASELALLCGAEVAILAFSPGNKIFSFGHPNVEATIDRYLNESYASREAVEAMSSANNPRVQQWNREHDEALKELEEQKKGLALIQEWNKASEDDDVNTGIYWWNQPIDNMGLEELEGYLRSLQELKKNLGIRASELMAADQFGGQIIVSAGDGGFGSGDRGLF</sequence>
<keyword evidence="4" id="KW-0804">Transcription</keyword>
<dbReference type="PRINTS" id="PR00404">
    <property type="entry name" value="MADSDOMAIN"/>
</dbReference>
<dbReference type="InterPro" id="IPR033896">
    <property type="entry name" value="MEF2-like_N"/>
</dbReference>
<dbReference type="GO" id="GO:0005634">
    <property type="term" value="C:nucleus"/>
    <property type="evidence" value="ECO:0007669"/>
    <property type="project" value="UniProtKB-SubCell"/>
</dbReference>